<reference evidence="15" key="1">
    <citation type="submission" date="2018-03" db="EMBL/GenBank/DDBJ databases">
        <authorList>
            <person name="Guldener U."/>
        </authorList>
    </citation>
    <scope>NUCLEOTIDE SEQUENCE [LARGE SCALE GENOMIC DNA]</scope>
    <source>
        <strain evidence="15">ATCC34888</strain>
    </source>
</reference>
<dbReference type="RefSeq" id="XP_014658414.1">
    <property type="nucleotide sequence ID" value="XM_014802928.1"/>
</dbReference>
<evidence type="ECO:0000256" key="9">
    <source>
        <dbReference type="ARBA" id="ARBA00022917"/>
    </source>
</evidence>
<evidence type="ECO:0000256" key="4">
    <source>
        <dbReference type="ARBA" id="ARBA00018853"/>
    </source>
</evidence>
<dbReference type="SUPFAM" id="SSF55681">
    <property type="entry name" value="Class II aaRS and biotin synthetases"/>
    <property type="match status" value="1"/>
</dbReference>
<dbReference type="GO" id="GO:0004815">
    <property type="term" value="F:aspartate-tRNA ligase activity"/>
    <property type="evidence" value="ECO:0007669"/>
    <property type="project" value="UniProtKB-EC"/>
</dbReference>
<evidence type="ECO:0000256" key="12">
    <source>
        <dbReference type="ARBA" id="ARBA00047904"/>
    </source>
</evidence>
<dbReference type="HAMAP" id="MF_02075">
    <property type="entry name" value="Asp_tRNA_synth_type2"/>
    <property type="match status" value="1"/>
</dbReference>
<evidence type="ECO:0000256" key="3">
    <source>
        <dbReference type="ARBA" id="ARBA00012841"/>
    </source>
</evidence>
<dbReference type="InterPro" id="IPR006195">
    <property type="entry name" value="aa-tRNA-synth_II"/>
</dbReference>
<name>A0A5C3FJ46_PSEA2</name>
<dbReference type="Gene3D" id="3.30.930.10">
    <property type="entry name" value="Bira Bifunctional Protein, Domain 2"/>
    <property type="match status" value="1"/>
</dbReference>
<evidence type="ECO:0000256" key="1">
    <source>
        <dbReference type="ARBA" id="ARBA00004496"/>
    </source>
</evidence>
<gene>
    <name evidence="15" type="ORF">PSANT_02053</name>
</gene>
<dbReference type="FunFam" id="3.30.930.10:FF:000013">
    <property type="entry name" value="Aspartate--tRNA ligase, cytoplasmic"/>
    <property type="match status" value="1"/>
</dbReference>
<dbReference type="InterPro" id="IPR004364">
    <property type="entry name" value="Aa-tRNA-synt_II"/>
</dbReference>
<dbReference type="InterPro" id="IPR045864">
    <property type="entry name" value="aa-tRNA-synth_II/BPL/LPL"/>
</dbReference>
<dbReference type="GO" id="GO:0005829">
    <property type="term" value="C:cytosol"/>
    <property type="evidence" value="ECO:0007669"/>
    <property type="project" value="TreeGrafter"/>
</dbReference>
<dbReference type="AlphaFoldDB" id="A0A5C3FJ46"/>
<feature type="compositionally biased region" description="Polar residues" evidence="13">
    <location>
        <begin position="7"/>
        <end position="58"/>
    </location>
</feature>
<evidence type="ECO:0000256" key="13">
    <source>
        <dbReference type="SAM" id="MobiDB-lite"/>
    </source>
</evidence>
<comment type="catalytic activity">
    <reaction evidence="12">
        <text>tRNA(Asp) + L-aspartate + ATP = L-aspartyl-tRNA(Asp) + AMP + diphosphate</text>
        <dbReference type="Rhea" id="RHEA:19649"/>
        <dbReference type="Rhea" id="RHEA-COMP:9660"/>
        <dbReference type="Rhea" id="RHEA-COMP:9678"/>
        <dbReference type="ChEBI" id="CHEBI:29991"/>
        <dbReference type="ChEBI" id="CHEBI:30616"/>
        <dbReference type="ChEBI" id="CHEBI:33019"/>
        <dbReference type="ChEBI" id="CHEBI:78442"/>
        <dbReference type="ChEBI" id="CHEBI:78516"/>
        <dbReference type="ChEBI" id="CHEBI:456215"/>
        <dbReference type="EC" id="6.1.1.12"/>
    </reaction>
</comment>
<sequence>MLKRAVQSLTKDSSSGENGHAKGSSSPVTASANGTGSGHTTPIQPPSAKSTLDSTMSESTDKKFRLSHIFSGHSLSGRRSSSRASSMDEPRPSAIKKAQRIEEKERKAIEQEKIREKIAFARRQSDLRAAKIETPEQRARYGDHYPVEWNKDHDRWASIASIADDAETGDTVTVRARIHTIRDVSSHLVFIVLRQQIATIQAVLAEESDIITGHMVRWAKRLPLESIVMVRGVLQKPREPITGATTQHAEIKVHELYLVAPTKEALPFNVYDADLVIKKSDDHDSPSSADASGNNTDTEHDGLPQDENHSVERHEGPVITQRVRLTNRILDLRTPTAQAIFRVNAAICNAFRSHLDKSDFIEIHTPKLQGGASESGSSVFMLDYFGRPAFLAQSPQLYKQMCIAADFRRVYEIGPVFRAENSNTARHLTEYTGLDIEMEIVHYYDAIRVIDGMLKNIFTVLRDNFKAERELIKRHFPHEDLVYPEDTLILPFAQGVRILRDSGFVEEDGSLPKEDEDLNTRAEIRLGELIKEKYNTDYYILDKFPSSVRPFYAMEDKENPKVTNSFDIFIRGQEICTGGQRIHDIDELEAKMHRLSIPAKGMSEYLEGFRLGAPPHAGCGIGLERLVMLYLNLGDVRMGTLFHRDPRSLPLQKKVEDELRHPEASTNPPPWKHPRVALKADAESELRDMQPLEKLIANYGDASNTAWLDDRYKTWRHPDTGAAVGYSPFKGYAMIIGDPLCDRTQLTQVVSAFLHFIKKEAKLKPIWMMVSEDVEEILGGRLNWCTLSCAAEERVEDPAKNPARHDTEIQKKVRHARKEGVRIQDYALKEEVPEEVVRETDERINDWRNNRKGEQVHMTDVHPWRDMSHRVYYIARDAGGKVCAMVVLHQLSTQHGWHIKWALDFPGAPNGTIEHVILHALENNAGSKMTFGASATSTLVAKHGLSKMTVKALTKAYSSIAEHNRLTNKGEFRQKLGAVEDRVYICYPRHGLSPAGIQAIVGFFKQ</sequence>
<feature type="compositionally biased region" description="Low complexity" evidence="13">
    <location>
        <begin position="71"/>
        <end position="85"/>
    </location>
</feature>
<keyword evidence="6 15" id="KW-0436">Ligase</keyword>
<dbReference type="OrthoDB" id="372395at2759"/>
<dbReference type="InterPro" id="IPR004523">
    <property type="entry name" value="Asp-tRNA_synthase_2"/>
</dbReference>
<dbReference type="GO" id="GO:0005524">
    <property type="term" value="F:ATP binding"/>
    <property type="evidence" value="ECO:0007669"/>
    <property type="project" value="UniProtKB-KW"/>
</dbReference>
<evidence type="ECO:0000256" key="7">
    <source>
        <dbReference type="ARBA" id="ARBA00022741"/>
    </source>
</evidence>
<evidence type="ECO:0000256" key="10">
    <source>
        <dbReference type="ARBA" id="ARBA00023146"/>
    </source>
</evidence>
<dbReference type="NCBIfam" id="TIGR00458">
    <property type="entry name" value="aspS_nondisc"/>
    <property type="match status" value="1"/>
</dbReference>
<organism evidence="15 16">
    <name type="scientific">Pseudozyma antarctica</name>
    <name type="common">Yeast</name>
    <name type="synonym">Candida antarctica</name>
    <dbReference type="NCBI Taxonomy" id="84753"/>
    <lineage>
        <taxon>Eukaryota</taxon>
        <taxon>Fungi</taxon>
        <taxon>Dikarya</taxon>
        <taxon>Basidiomycota</taxon>
        <taxon>Ustilaginomycotina</taxon>
        <taxon>Ustilaginomycetes</taxon>
        <taxon>Ustilaginales</taxon>
        <taxon>Ustilaginaceae</taxon>
        <taxon>Moesziomyces</taxon>
    </lineage>
</organism>
<dbReference type="InterPro" id="IPR004365">
    <property type="entry name" value="NA-bd_OB_tRNA"/>
</dbReference>
<dbReference type="GO" id="GO:0003723">
    <property type="term" value="F:RNA binding"/>
    <property type="evidence" value="ECO:0007669"/>
    <property type="project" value="TreeGrafter"/>
</dbReference>
<dbReference type="InterPro" id="IPR002312">
    <property type="entry name" value="Asp/Asn-tRNA-synth_IIb"/>
</dbReference>
<dbReference type="InterPro" id="IPR024320">
    <property type="entry name" value="LPG_synthase_C"/>
</dbReference>
<dbReference type="PANTHER" id="PTHR43450">
    <property type="entry name" value="ASPARTYL-TRNA SYNTHETASE"/>
    <property type="match status" value="1"/>
</dbReference>
<proteinExistence type="inferred from homology"/>
<feature type="region of interest" description="Disordered" evidence="13">
    <location>
        <begin position="653"/>
        <end position="674"/>
    </location>
</feature>
<keyword evidence="10" id="KW-0030">Aminoacyl-tRNA synthetase</keyword>
<dbReference type="Pfam" id="PF01336">
    <property type="entry name" value="tRNA_anti-codon"/>
    <property type="match status" value="1"/>
</dbReference>
<feature type="compositionally biased region" description="Basic and acidic residues" evidence="13">
    <location>
        <begin position="297"/>
        <end position="316"/>
    </location>
</feature>
<dbReference type="CDD" id="cd04320">
    <property type="entry name" value="AspRS_cyto_N"/>
    <property type="match status" value="1"/>
</dbReference>
<keyword evidence="7" id="KW-0547">Nucleotide-binding</keyword>
<comment type="subcellular location">
    <subcellularLocation>
        <location evidence="1">Cytoplasm</location>
    </subcellularLocation>
</comment>
<dbReference type="CDD" id="cd00776">
    <property type="entry name" value="AsxRS_core"/>
    <property type="match status" value="1"/>
</dbReference>
<evidence type="ECO:0000313" key="16">
    <source>
        <dbReference type="Proteomes" id="UP000325008"/>
    </source>
</evidence>
<dbReference type="SUPFAM" id="SSF50249">
    <property type="entry name" value="Nucleic acid-binding proteins"/>
    <property type="match status" value="1"/>
</dbReference>
<dbReference type="Gene3D" id="2.40.50.140">
    <property type="entry name" value="Nucleic acid-binding proteins"/>
    <property type="match status" value="1"/>
</dbReference>
<protein>
    <recommendedName>
        <fullName evidence="4">Aspartate--tRNA ligase, cytoplasmic</fullName>
        <ecNumber evidence="3">6.1.1.12</ecNumber>
    </recommendedName>
    <alternativeName>
        <fullName evidence="11">Aspartyl-tRNA synthetase</fullName>
    </alternativeName>
</protein>
<feature type="region of interest" description="Disordered" evidence="13">
    <location>
        <begin position="1"/>
        <end position="101"/>
    </location>
</feature>
<keyword evidence="8" id="KW-0067">ATP-binding</keyword>
<dbReference type="EMBL" id="OOIQ01000003">
    <property type="protein sequence ID" value="SPO44368.1"/>
    <property type="molecule type" value="Genomic_DNA"/>
</dbReference>
<evidence type="ECO:0000256" key="2">
    <source>
        <dbReference type="ARBA" id="ARBA00005312"/>
    </source>
</evidence>
<feature type="region of interest" description="Disordered" evidence="13">
    <location>
        <begin position="280"/>
        <end position="318"/>
    </location>
</feature>
<accession>A0A5C3FJ46</accession>
<dbReference type="GO" id="GO:0017101">
    <property type="term" value="C:aminoacyl-tRNA synthetase multienzyme complex"/>
    <property type="evidence" value="ECO:0007669"/>
    <property type="project" value="TreeGrafter"/>
</dbReference>
<comment type="caution">
    <text evidence="15">The sequence shown here is derived from an EMBL/GenBank/DDBJ whole genome shotgun (WGS) entry which is preliminary data.</text>
</comment>
<dbReference type="Proteomes" id="UP000325008">
    <property type="component" value="Unassembled WGS sequence"/>
</dbReference>
<keyword evidence="5" id="KW-0963">Cytoplasm</keyword>
<evidence type="ECO:0000256" key="11">
    <source>
        <dbReference type="ARBA" id="ARBA00033155"/>
    </source>
</evidence>
<keyword evidence="16" id="KW-1185">Reference proteome</keyword>
<dbReference type="EC" id="6.1.1.12" evidence="3"/>
<dbReference type="InterPro" id="IPR012340">
    <property type="entry name" value="NA-bd_OB-fold"/>
</dbReference>
<dbReference type="PRINTS" id="PR01042">
    <property type="entry name" value="TRNASYNTHASP"/>
</dbReference>
<evidence type="ECO:0000256" key="5">
    <source>
        <dbReference type="ARBA" id="ARBA00022490"/>
    </source>
</evidence>
<feature type="compositionally biased region" description="Basic and acidic residues" evidence="13">
    <location>
        <begin position="653"/>
        <end position="663"/>
    </location>
</feature>
<evidence type="ECO:0000313" key="15">
    <source>
        <dbReference type="EMBL" id="SPO44368.1"/>
    </source>
</evidence>
<evidence type="ECO:0000259" key="14">
    <source>
        <dbReference type="PROSITE" id="PS50862"/>
    </source>
</evidence>
<evidence type="ECO:0000256" key="6">
    <source>
        <dbReference type="ARBA" id="ARBA00022598"/>
    </source>
</evidence>
<dbReference type="FunFam" id="2.40.50.140:FF:000132">
    <property type="entry name" value="Aspartyl-tRNA synthetase, cytoplasmic"/>
    <property type="match status" value="1"/>
</dbReference>
<feature type="domain" description="Aminoacyl-transfer RNA synthetases class-II family profile" evidence="14">
    <location>
        <begin position="341"/>
        <end position="650"/>
    </location>
</feature>
<comment type="similarity">
    <text evidence="2">Belongs to the class-II aminoacyl-tRNA synthetase family. Type 2 subfamily.</text>
</comment>
<evidence type="ECO:0000256" key="8">
    <source>
        <dbReference type="ARBA" id="ARBA00022840"/>
    </source>
</evidence>
<dbReference type="PROSITE" id="PS50862">
    <property type="entry name" value="AA_TRNA_LIGASE_II"/>
    <property type="match status" value="1"/>
</dbReference>
<keyword evidence="9" id="KW-0648">Protein biosynthesis</keyword>
<dbReference type="GO" id="GO:0006422">
    <property type="term" value="P:aspartyl-tRNA aminoacylation"/>
    <property type="evidence" value="ECO:0007669"/>
    <property type="project" value="InterPro"/>
</dbReference>
<dbReference type="Pfam" id="PF09924">
    <property type="entry name" value="LPG_synthase_C"/>
    <property type="match status" value="1"/>
</dbReference>
<dbReference type="PANTHER" id="PTHR43450:SF2">
    <property type="entry name" value="ASPARTATE--TRNA LIGASE"/>
    <property type="match status" value="1"/>
</dbReference>
<dbReference type="Pfam" id="PF00152">
    <property type="entry name" value="tRNA-synt_2"/>
    <property type="match status" value="1"/>
</dbReference>